<dbReference type="EMBL" id="JANPWB010000016">
    <property type="protein sequence ID" value="KAJ1081827.1"/>
    <property type="molecule type" value="Genomic_DNA"/>
</dbReference>
<proteinExistence type="predicted"/>
<evidence type="ECO:0000313" key="3">
    <source>
        <dbReference type="Proteomes" id="UP001066276"/>
    </source>
</evidence>
<comment type="caution">
    <text evidence="2">The sequence shown here is derived from an EMBL/GenBank/DDBJ whole genome shotgun (WGS) entry which is preliminary data.</text>
</comment>
<dbReference type="Proteomes" id="UP001066276">
    <property type="component" value="Chromosome 12"/>
</dbReference>
<sequence length="122" mass="12930">MRPRAAQLGCSRAGAQCAQLTSSGMAPGAAAPTPGHPGGVDQEEPRQGSRGTRQILRSHRPAHGALRDVASPDDQNVINISPPVQDMFRDVCRAVGPQVDFLKLAMYRLAYDGENLAPMATP</sequence>
<protein>
    <submittedName>
        <fullName evidence="2">Uncharacterized protein</fullName>
    </submittedName>
</protein>
<keyword evidence="3" id="KW-1185">Reference proteome</keyword>
<evidence type="ECO:0000313" key="2">
    <source>
        <dbReference type="EMBL" id="KAJ1081827.1"/>
    </source>
</evidence>
<dbReference type="AlphaFoldDB" id="A0AAV7KUB6"/>
<accession>A0AAV7KUB6</accession>
<name>A0AAV7KUB6_PLEWA</name>
<feature type="region of interest" description="Disordered" evidence="1">
    <location>
        <begin position="21"/>
        <end position="77"/>
    </location>
</feature>
<evidence type="ECO:0000256" key="1">
    <source>
        <dbReference type="SAM" id="MobiDB-lite"/>
    </source>
</evidence>
<reference evidence="2" key="1">
    <citation type="journal article" date="2022" name="bioRxiv">
        <title>Sequencing and chromosome-scale assembly of the giantPleurodeles waltlgenome.</title>
        <authorList>
            <person name="Brown T."/>
            <person name="Elewa A."/>
            <person name="Iarovenko S."/>
            <person name="Subramanian E."/>
            <person name="Araus A.J."/>
            <person name="Petzold A."/>
            <person name="Susuki M."/>
            <person name="Suzuki K.-i.T."/>
            <person name="Hayashi T."/>
            <person name="Toyoda A."/>
            <person name="Oliveira C."/>
            <person name="Osipova E."/>
            <person name="Leigh N.D."/>
            <person name="Simon A."/>
            <person name="Yun M.H."/>
        </authorList>
    </citation>
    <scope>NUCLEOTIDE SEQUENCE</scope>
    <source>
        <strain evidence="2">20211129_DDA</strain>
        <tissue evidence="2">Liver</tissue>
    </source>
</reference>
<gene>
    <name evidence="2" type="ORF">NDU88_002000</name>
</gene>
<organism evidence="2 3">
    <name type="scientific">Pleurodeles waltl</name>
    <name type="common">Iberian ribbed newt</name>
    <dbReference type="NCBI Taxonomy" id="8319"/>
    <lineage>
        <taxon>Eukaryota</taxon>
        <taxon>Metazoa</taxon>
        <taxon>Chordata</taxon>
        <taxon>Craniata</taxon>
        <taxon>Vertebrata</taxon>
        <taxon>Euteleostomi</taxon>
        <taxon>Amphibia</taxon>
        <taxon>Batrachia</taxon>
        <taxon>Caudata</taxon>
        <taxon>Salamandroidea</taxon>
        <taxon>Salamandridae</taxon>
        <taxon>Pleurodelinae</taxon>
        <taxon>Pleurodeles</taxon>
    </lineage>
</organism>